<feature type="chain" id="PRO_5032543131" description="Cell wall hydrolase SleB domain-containing protein" evidence="1">
    <location>
        <begin position="27"/>
        <end position="187"/>
    </location>
</feature>
<accession>A0A7R7EPE6</accession>
<dbReference type="KEGG" id="ahb:bsdtb5_36360"/>
<dbReference type="InterPro" id="IPR042047">
    <property type="entry name" value="SleB_dom1"/>
</dbReference>
<dbReference type="Proteomes" id="UP000595897">
    <property type="component" value="Chromosome"/>
</dbReference>
<name>A0A7R7EPE6_9FIRM</name>
<keyword evidence="1" id="KW-0732">Signal</keyword>
<proteinExistence type="predicted"/>
<dbReference type="Gene3D" id="1.10.10.2520">
    <property type="entry name" value="Cell wall hydrolase SleB, domain 1"/>
    <property type="match status" value="1"/>
</dbReference>
<dbReference type="InterPro" id="IPR011105">
    <property type="entry name" value="Cell_wall_hydrolase_SleB"/>
</dbReference>
<dbReference type="Pfam" id="PF07486">
    <property type="entry name" value="Hydrolase_2"/>
    <property type="match status" value="1"/>
</dbReference>
<feature type="domain" description="Cell wall hydrolase SleB" evidence="2">
    <location>
        <begin position="80"/>
        <end position="187"/>
    </location>
</feature>
<evidence type="ECO:0000259" key="2">
    <source>
        <dbReference type="Pfam" id="PF07486"/>
    </source>
</evidence>
<dbReference type="GO" id="GO:0016787">
    <property type="term" value="F:hydrolase activity"/>
    <property type="evidence" value="ECO:0007669"/>
    <property type="project" value="InterPro"/>
</dbReference>
<dbReference type="RefSeq" id="WP_271713393.1">
    <property type="nucleotide sequence ID" value="NZ_AP024169.1"/>
</dbReference>
<evidence type="ECO:0000313" key="3">
    <source>
        <dbReference type="EMBL" id="BCN32341.1"/>
    </source>
</evidence>
<gene>
    <name evidence="3" type="ORF">bsdtb5_36360</name>
</gene>
<organism evidence="3 4">
    <name type="scientific">Anaeromicropila herbilytica</name>
    <dbReference type="NCBI Taxonomy" id="2785025"/>
    <lineage>
        <taxon>Bacteria</taxon>
        <taxon>Bacillati</taxon>
        <taxon>Bacillota</taxon>
        <taxon>Clostridia</taxon>
        <taxon>Lachnospirales</taxon>
        <taxon>Lachnospiraceae</taxon>
        <taxon>Anaeromicropila</taxon>
    </lineage>
</organism>
<evidence type="ECO:0000256" key="1">
    <source>
        <dbReference type="SAM" id="SignalP"/>
    </source>
</evidence>
<protein>
    <recommendedName>
        <fullName evidence="2">Cell wall hydrolase SleB domain-containing protein</fullName>
    </recommendedName>
</protein>
<feature type="signal peptide" evidence="1">
    <location>
        <begin position="1"/>
        <end position="26"/>
    </location>
</feature>
<reference evidence="3 4" key="1">
    <citation type="submission" date="2020-11" db="EMBL/GenBank/DDBJ databases">
        <title>Draft genome sequencing of a Lachnospiraceae strain isolated from anoxic soil subjected to BSD treatment.</title>
        <authorList>
            <person name="Uek A."/>
            <person name="Tonouchi A."/>
        </authorList>
    </citation>
    <scope>NUCLEOTIDE SEQUENCE [LARGE SCALE GENOMIC DNA]</scope>
    <source>
        <strain evidence="3 4">TB5</strain>
    </source>
</reference>
<evidence type="ECO:0000313" key="4">
    <source>
        <dbReference type="Proteomes" id="UP000595897"/>
    </source>
</evidence>
<dbReference type="AlphaFoldDB" id="A0A7R7EPE6"/>
<sequence length="187" mass="20811">MKTKKLLICMLVAALLFNTNYINAFAAETNTTENSINKDTSVANASTVKAKVTVKSKKKSYTSAQLKYLACLIQAEAGNQSYTGKLAVANVVLNRVKNKAYPSSIKGVIYDRKWSVQFTVAYNGRLSKELKKFSHYSTKAQKLSVKAAKEALEGNNNIGSYKHFTVYSKYLARKHANHKKIGAHIFF</sequence>
<keyword evidence="4" id="KW-1185">Reference proteome</keyword>
<dbReference type="EMBL" id="AP024169">
    <property type="protein sequence ID" value="BCN32341.1"/>
    <property type="molecule type" value="Genomic_DNA"/>
</dbReference>